<evidence type="ECO:0000313" key="5">
    <source>
        <dbReference type="Proteomes" id="UP000317940"/>
    </source>
</evidence>
<dbReference type="InterPro" id="IPR010872">
    <property type="entry name" value="MDMPI_C-term_domain"/>
</dbReference>
<dbReference type="GO" id="GO:0046872">
    <property type="term" value="F:metal ion binding"/>
    <property type="evidence" value="ECO:0007669"/>
    <property type="project" value="InterPro"/>
</dbReference>
<dbReference type="SUPFAM" id="SSF55718">
    <property type="entry name" value="SCP-like"/>
    <property type="match status" value="1"/>
</dbReference>
<dbReference type="EMBL" id="VIWT01000001">
    <property type="protein sequence ID" value="TWF97438.1"/>
    <property type="molecule type" value="Genomic_DNA"/>
</dbReference>
<name>A0A561UDM5_9ACTN</name>
<evidence type="ECO:0000256" key="1">
    <source>
        <dbReference type="SAM" id="MobiDB-lite"/>
    </source>
</evidence>
<feature type="domain" description="Mycothiol-dependent maleylpyruvate isomerase metal-binding" evidence="3">
    <location>
        <begin position="19"/>
        <end position="155"/>
    </location>
</feature>
<dbReference type="GO" id="GO:0016853">
    <property type="term" value="F:isomerase activity"/>
    <property type="evidence" value="ECO:0007669"/>
    <property type="project" value="UniProtKB-KW"/>
</dbReference>
<feature type="domain" description="MDMPI C-terminal" evidence="2">
    <location>
        <begin position="162"/>
        <end position="233"/>
    </location>
</feature>
<dbReference type="SUPFAM" id="SSF109854">
    <property type="entry name" value="DinB/YfiT-like putative metalloenzymes"/>
    <property type="match status" value="1"/>
</dbReference>
<comment type="caution">
    <text evidence="4">The sequence shown here is derived from an EMBL/GenBank/DDBJ whole genome shotgun (WGS) entry which is preliminary data.</text>
</comment>
<accession>A0A561UDM5</accession>
<proteinExistence type="predicted"/>
<keyword evidence="4" id="KW-0670">Pyruvate</keyword>
<dbReference type="RefSeq" id="WP_145903915.1">
    <property type="nucleotide sequence ID" value="NZ_BAAAMZ010000008.1"/>
</dbReference>
<dbReference type="InterPro" id="IPR036527">
    <property type="entry name" value="SCP2_sterol-bd_dom_sf"/>
</dbReference>
<dbReference type="NCBIfam" id="TIGR03083">
    <property type="entry name" value="maleylpyruvate isomerase family mycothiol-dependent enzyme"/>
    <property type="match status" value="1"/>
</dbReference>
<dbReference type="InterPro" id="IPR017517">
    <property type="entry name" value="Maleyloyr_isom"/>
</dbReference>
<dbReference type="OrthoDB" id="5118203at2"/>
<dbReference type="Gene3D" id="3.30.1050.20">
    <property type="match status" value="1"/>
</dbReference>
<dbReference type="Gene3D" id="1.20.120.450">
    <property type="entry name" value="dinb family like domain"/>
    <property type="match status" value="1"/>
</dbReference>
<dbReference type="AlphaFoldDB" id="A0A561UDM5"/>
<dbReference type="InterPro" id="IPR024344">
    <property type="entry name" value="MDMPI_metal-binding"/>
</dbReference>
<keyword evidence="5" id="KW-1185">Reference proteome</keyword>
<gene>
    <name evidence="4" type="ORF">FHX73_111218</name>
</gene>
<dbReference type="Pfam" id="PF07398">
    <property type="entry name" value="MDMPI_C"/>
    <property type="match status" value="1"/>
</dbReference>
<keyword evidence="4" id="KW-0413">Isomerase</keyword>
<sequence length="253" mass="26885">MTQQPTPAELAAAELKAVAESTERLLRTVADLTADQIAEPSGLPGWTRGHVLAHIARNADSLVNLLETARTGVPVPQYASEAAREEGIQQGAPRPPAEQLADLTASAERFAAAAAALPDEAWSAELTHRHGYTFPAHEVPGKRLGELEYHHVDLAVGYTAAHWPEFFATEQFAYLAERFAGQEGLPAVELVADDTEHRAVIGAGPEPLRVEGPLRALAAWLSGRSDGDGLQVHTPAGHLADPRTALPVLPPLG</sequence>
<evidence type="ECO:0000259" key="3">
    <source>
        <dbReference type="Pfam" id="PF11716"/>
    </source>
</evidence>
<organism evidence="4 5">
    <name type="scientific">Kitasatospora viridis</name>
    <dbReference type="NCBI Taxonomy" id="281105"/>
    <lineage>
        <taxon>Bacteria</taxon>
        <taxon>Bacillati</taxon>
        <taxon>Actinomycetota</taxon>
        <taxon>Actinomycetes</taxon>
        <taxon>Kitasatosporales</taxon>
        <taxon>Streptomycetaceae</taxon>
        <taxon>Kitasatospora</taxon>
    </lineage>
</organism>
<protein>
    <submittedName>
        <fullName evidence="4">Maleylpyruvate isomerase</fullName>
    </submittedName>
</protein>
<reference evidence="4 5" key="1">
    <citation type="submission" date="2019-06" db="EMBL/GenBank/DDBJ databases">
        <title>Sequencing the genomes of 1000 actinobacteria strains.</title>
        <authorList>
            <person name="Klenk H.-P."/>
        </authorList>
    </citation>
    <scope>NUCLEOTIDE SEQUENCE [LARGE SCALE GENOMIC DNA]</scope>
    <source>
        <strain evidence="4 5">DSM 44826</strain>
    </source>
</reference>
<dbReference type="Pfam" id="PF11716">
    <property type="entry name" value="MDMPI_N"/>
    <property type="match status" value="1"/>
</dbReference>
<dbReference type="InterPro" id="IPR034660">
    <property type="entry name" value="DinB/YfiT-like"/>
</dbReference>
<dbReference type="Proteomes" id="UP000317940">
    <property type="component" value="Unassembled WGS sequence"/>
</dbReference>
<evidence type="ECO:0000259" key="2">
    <source>
        <dbReference type="Pfam" id="PF07398"/>
    </source>
</evidence>
<evidence type="ECO:0000313" key="4">
    <source>
        <dbReference type="EMBL" id="TWF97438.1"/>
    </source>
</evidence>
<feature type="region of interest" description="Disordered" evidence="1">
    <location>
        <begin position="234"/>
        <end position="253"/>
    </location>
</feature>